<keyword evidence="3" id="KW-0689">Ribosomal protein</keyword>
<evidence type="ECO:0000256" key="3">
    <source>
        <dbReference type="ARBA" id="ARBA00022980"/>
    </source>
</evidence>
<dbReference type="PANTHER" id="PTHR28595">
    <property type="entry name" value="39S RIBOSOMAL PROTEIN L54, MITOCHONDRIAL"/>
    <property type="match status" value="1"/>
</dbReference>
<organism evidence="9 10">
    <name type="scientific">Ascobolus immersus RN42</name>
    <dbReference type="NCBI Taxonomy" id="1160509"/>
    <lineage>
        <taxon>Eukaryota</taxon>
        <taxon>Fungi</taxon>
        <taxon>Dikarya</taxon>
        <taxon>Ascomycota</taxon>
        <taxon>Pezizomycotina</taxon>
        <taxon>Pezizomycetes</taxon>
        <taxon>Pezizales</taxon>
        <taxon>Ascobolaceae</taxon>
        <taxon>Ascobolus</taxon>
    </lineage>
</organism>
<evidence type="ECO:0000256" key="6">
    <source>
        <dbReference type="ARBA" id="ARBA00033752"/>
    </source>
</evidence>
<keyword evidence="10" id="KW-1185">Reference proteome</keyword>
<comment type="subcellular location">
    <subcellularLocation>
        <location evidence="1">Mitochondrion</location>
    </subcellularLocation>
</comment>
<evidence type="ECO:0000256" key="1">
    <source>
        <dbReference type="ARBA" id="ARBA00004173"/>
    </source>
</evidence>
<dbReference type="InterPro" id="IPR013870">
    <property type="entry name" value="Ribosomal_mL54"/>
</dbReference>
<dbReference type="GO" id="GO:0003735">
    <property type="term" value="F:structural constituent of ribosome"/>
    <property type="evidence" value="ECO:0007669"/>
    <property type="project" value="TreeGrafter"/>
</dbReference>
<evidence type="ECO:0000256" key="7">
    <source>
        <dbReference type="ARBA" id="ARBA00035179"/>
    </source>
</evidence>
<evidence type="ECO:0000313" key="9">
    <source>
        <dbReference type="EMBL" id="RPA77018.1"/>
    </source>
</evidence>
<dbReference type="EMBL" id="ML119733">
    <property type="protein sequence ID" value="RPA77018.1"/>
    <property type="molecule type" value="Genomic_DNA"/>
</dbReference>
<dbReference type="OrthoDB" id="10252718at2759"/>
<evidence type="ECO:0000256" key="4">
    <source>
        <dbReference type="ARBA" id="ARBA00023128"/>
    </source>
</evidence>
<comment type="similarity">
    <text evidence="6">Belongs to the mitochondrion-specific ribosomal protein mL54 family.</text>
</comment>
<evidence type="ECO:0000256" key="8">
    <source>
        <dbReference type="SAM" id="MobiDB-lite"/>
    </source>
</evidence>
<accession>A0A3N4HWY0</accession>
<protein>
    <recommendedName>
        <fullName evidence="7">Large ribosomal subunit protein mL54</fullName>
    </recommendedName>
</protein>
<keyword evidence="2" id="KW-0809">Transit peptide</keyword>
<proteinExistence type="inferred from homology"/>
<name>A0A3N4HWY0_ASCIM</name>
<dbReference type="GO" id="GO:0005762">
    <property type="term" value="C:mitochondrial large ribosomal subunit"/>
    <property type="evidence" value="ECO:0007669"/>
    <property type="project" value="TreeGrafter"/>
</dbReference>
<reference evidence="9 10" key="1">
    <citation type="journal article" date="2018" name="Nat. Ecol. Evol.">
        <title>Pezizomycetes genomes reveal the molecular basis of ectomycorrhizal truffle lifestyle.</title>
        <authorList>
            <person name="Murat C."/>
            <person name="Payen T."/>
            <person name="Noel B."/>
            <person name="Kuo A."/>
            <person name="Morin E."/>
            <person name="Chen J."/>
            <person name="Kohler A."/>
            <person name="Krizsan K."/>
            <person name="Balestrini R."/>
            <person name="Da Silva C."/>
            <person name="Montanini B."/>
            <person name="Hainaut M."/>
            <person name="Levati E."/>
            <person name="Barry K.W."/>
            <person name="Belfiori B."/>
            <person name="Cichocki N."/>
            <person name="Clum A."/>
            <person name="Dockter R.B."/>
            <person name="Fauchery L."/>
            <person name="Guy J."/>
            <person name="Iotti M."/>
            <person name="Le Tacon F."/>
            <person name="Lindquist E.A."/>
            <person name="Lipzen A."/>
            <person name="Malagnac F."/>
            <person name="Mello A."/>
            <person name="Molinier V."/>
            <person name="Miyauchi S."/>
            <person name="Poulain J."/>
            <person name="Riccioni C."/>
            <person name="Rubini A."/>
            <person name="Sitrit Y."/>
            <person name="Splivallo R."/>
            <person name="Traeger S."/>
            <person name="Wang M."/>
            <person name="Zifcakova L."/>
            <person name="Wipf D."/>
            <person name="Zambonelli A."/>
            <person name="Paolocci F."/>
            <person name="Nowrousian M."/>
            <person name="Ottonello S."/>
            <person name="Baldrian P."/>
            <person name="Spatafora J.W."/>
            <person name="Henrissat B."/>
            <person name="Nagy L.G."/>
            <person name="Aury J.M."/>
            <person name="Wincker P."/>
            <person name="Grigoriev I.V."/>
            <person name="Bonfante P."/>
            <person name="Martin F.M."/>
        </authorList>
    </citation>
    <scope>NUCLEOTIDE SEQUENCE [LARGE SCALE GENOMIC DNA]</scope>
    <source>
        <strain evidence="9 10">RN42</strain>
    </source>
</reference>
<evidence type="ECO:0000256" key="5">
    <source>
        <dbReference type="ARBA" id="ARBA00023274"/>
    </source>
</evidence>
<feature type="region of interest" description="Disordered" evidence="8">
    <location>
        <begin position="48"/>
        <end position="71"/>
    </location>
</feature>
<gene>
    <name evidence="9" type="ORF">BJ508DRAFT_364728</name>
</gene>
<evidence type="ECO:0000313" key="10">
    <source>
        <dbReference type="Proteomes" id="UP000275078"/>
    </source>
</evidence>
<keyword evidence="4" id="KW-0496">Mitochondrion</keyword>
<evidence type="ECO:0000256" key="2">
    <source>
        <dbReference type="ARBA" id="ARBA00022946"/>
    </source>
</evidence>
<dbReference type="STRING" id="1160509.A0A3N4HWY0"/>
<sequence length="234" mass="24603">MMIVRTALPSTSRCLFLRPVSASIRCISSTSANSIGAVEATTAAAESAPPASASPAQSAQKAAASTIPKSSTPAGTVLKNINYFAKGQDPVAKEDHEYPAWLWQVLADSEKKKGADSGVDADLYSKSKKARREAAKRAAKAAKLAGPTEPVIPLDEQTLDLPYVTRPQEEVKRLVSAAGAIPGVSPTGAVAIGGEDGAQVGFDEAALARDNVKRIRRDKNRKAIKEKNFLTSMS</sequence>
<dbReference type="AlphaFoldDB" id="A0A3N4HWY0"/>
<dbReference type="Proteomes" id="UP000275078">
    <property type="component" value="Unassembled WGS sequence"/>
</dbReference>
<dbReference type="Pfam" id="PF08561">
    <property type="entry name" value="Ribosomal_L37"/>
    <property type="match status" value="1"/>
</dbReference>
<keyword evidence="5" id="KW-0687">Ribonucleoprotein</keyword>
<feature type="compositionally biased region" description="Low complexity" evidence="8">
    <location>
        <begin position="48"/>
        <end position="66"/>
    </location>
</feature>
<dbReference type="PANTHER" id="PTHR28595:SF1">
    <property type="entry name" value="LARGE RIBOSOMAL SUBUNIT PROTEIN ML54"/>
    <property type="match status" value="1"/>
</dbReference>